<evidence type="ECO:0000313" key="2">
    <source>
        <dbReference type="Proteomes" id="UP000053268"/>
    </source>
</evidence>
<gene>
    <name evidence="1" type="ORF">RR46_01388</name>
</gene>
<keyword evidence="2" id="KW-1185">Reference proteome</keyword>
<dbReference type="EMBL" id="KQ459449">
    <property type="protein sequence ID" value="KPJ00909.1"/>
    <property type="molecule type" value="Genomic_DNA"/>
</dbReference>
<protein>
    <submittedName>
        <fullName evidence="1">Uncharacterized protein</fullName>
    </submittedName>
</protein>
<proteinExistence type="predicted"/>
<organism evidence="1 2">
    <name type="scientific">Papilio xuthus</name>
    <name type="common">Asian swallowtail butterfly</name>
    <dbReference type="NCBI Taxonomy" id="66420"/>
    <lineage>
        <taxon>Eukaryota</taxon>
        <taxon>Metazoa</taxon>
        <taxon>Ecdysozoa</taxon>
        <taxon>Arthropoda</taxon>
        <taxon>Hexapoda</taxon>
        <taxon>Insecta</taxon>
        <taxon>Pterygota</taxon>
        <taxon>Neoptera</taxon>
        <taxon>Endopterygota</taxon>
        <taxon>Lepidoptera</taxon>
        <taxon>Glossata</taxon>
        <taxon>Ditrysia</taxon>
        <taxon>Papilionoidea</taxon>
        <taxon>Papilionidae</taxon>
        <taxon>Papilioninae</taxon>
        <taxon>Papilio</taxon>
    </lineage>
</organism>
<reference evidence="1 2" key="1">
    <citation type="journal article" date="2015" name="Nat. Commun.">
        <title>Outbred genome sequencing and CRISPR/Cas9 gene editing in butterflies.</title>
        <authorList>
            <person name="Li X."/>
            <person name="Fan D."/>
            <person name="Zhang W."/>
            <person name="Liu G."/>
            <person name="Zhang L."/>
            <person name="Zhao L."/>
            <person name="Fang X."/>
            <person name="Chen L."/>
            <person name="Dong Y."/>
            <person name="Chen Y."/>
            <person name="Ding Y."/>
            <person name="Zhao R."/>
            <person name="Feng M."/>
            <person name="Zhu Y."/>
            <person name="Feng Y."/>
            <person name="Jiang X."/>
            <person name="Zhu D."/>
            <person name="Xiang H."/>
            <person name="Feng X."/>
            <person name="Li S."/>
            <person name="Wang J."/>
            <person name="Zhang G."/>
            <person name="Kronforst M.R."/>
            <person name="Wang W."/>
        </authorList>
    </citation>
    <scope>NUCLEOTIDE SEQUENCE [LARGE SCALE GENOMIC DNA]</scope>
    <source>
        <strain evidence="1">Ya'a_city_454_Px</strain>
        <tissue evidence="1">Whole body</tissue>
    </source>
</reference>
<accession>A0A0N1PDY4</accession>
<name>A0A0N1PDY4_PAPXU</name>
<evidence type="ECO:0000313" key="1">
    <source>
        <dbReference type="EMBL" id="KPJ00909.1"/>
    </source>
</evidence>
<sequence length="136" mass="14828">MDKDKCNANCERGKLRPFCFADGTTACERAVYKHVRAATRASSLLVSAPDSGGGMRAALLVVCAIAAALAVPCPPASQLLAPATNTAARAPRPLPMLLPRRRQFLMRAPQRHAYDDRHYYDLLYEFNVFADDYGAG</sequence>
<dbReference type="Proteomes" id="UP000053268">
    <property type="component" value="Unassembled WGS sequence"/>
</dbReference>
<dbReference type="AlphaFoldDB" id="A0A0N1PDY4"/>